<name>A0A848FA89_9BURK</name>
<comment type="similarity">
    <text evidence="3">Belongs to the methyl-accepting chemotaxis (MCP) protein family.</text>
</comment>
<keyword evidence="2" id="KW-0488">Methylation</keyword>
<feature type="coiled-coil region" evidence="5">
    <location>
        <begin position="470"/>
        <end position="508"/>
    </location>
</feature>
<feature type="compositionally biased region" description="Low complexity" evidence="6">
    <location>
        <begin position="600"/>
        <end position="618"/>
    </location>
</feature>
<dbReference type="InterPro" id="IPR004089">
    <property type="entry name" value="MCPsignal_dom"/>
</dbReference>
<dbReference type="PANTHER" id="PTHR43531">
    <property type="entry name" value="PROTEIN ICFG"/>
    <property type="match status" value="1"/>
</dbReference>
<organism evidence="8 9">
    <name type="scientific">Azohydromonas caseinilytica</name>
    <dbReference type="NCBI Taxonomy" id="2728836"/>
    <lineage>
        <taxon>Bacteria</taxon>
        <taxon>Pseudomonadati</taxon>
        <taxon>Pseudomonadota</taxon>
        <taxon>Betaproteobacteria</taxon>
        <taxon>Burkholderiales</taxon>
        <taxon>Sphaerotilaceae</taxon>
        <taxon>Azohydromonas</taxon>
    </lineage>
</organism>
<feature type="compositionally biased region" description="Low complexity" evidence="6">
    <location>
        <begin position="553"/>
        <end position="573"/>
    </location>
</feature>
<evidence type="ECO:0000256" key="4">
    <source>
        <dbReference type="PROSITE-ProRule" id="PRU00284"/>
    </source>
</evidence>
<dbReference type="Gene3D" id="1.10.287.950">
    <property type="entry name" value="Methyl-accepting chemotaxis protein"/>
    <property type="match status" value="1"/>
</dbReference>
<dbReference type="AlphaFoldDB" id="A0A848FA89"/>
<gene>
    <name evidence="8" type="ORF">HHL10_09655</name>
</gene>
<dbReference type="SUPFAM" id="SSF58104">
    <property type="entry name" value="Methyl-accepting chemotaxis protein (MCP) signaling domain"/>
    <property type="match status" value="1"/>
</dbReference>
<dbReference type="InterPro" id="IPR004090">
    <property type="entry name" value="Chemotax_Me-accpt_rcpt"/>
</dbReference>
<dbReference type="GO" id="GO:0006935">
    <property type="term" value="P:chemotaxis"/>
    <property type="evidence" value="ECO:0007669"/>
    <property type="project" value="InterPro"/>
</dbReference>
<dbReference type="EMBL" id="JABBFW010000005">
    <property type="protein sequence ID" value="NML15243.1"/>
    <property type="molecule type" value="Genomic_DNA"/>
</dbReference>
<dbReference type="Proteomes" id="UP000574067">
    <property type="component" value="Unassembled WGS sequence"/>
</dbReference>
<dbReference type="PANTHER" id="PTHR43531:SF14">
    <property type="entry name" value="METHYL-ACCEPTING CHEMOTAXIS PROTEIN I-RELATED"/>
    <property type="match status" value="1"/>
</dbReference>
<evidence type="ECO:0000256" key="3">
    <source>
        <dbReference type="ARBA" id="ARBA00029447"/>
    </source>
</evidence>
<dbReference type="PROSITE" id="PS50111">
    <property type="entry name" value="CHEMOTAXIS_TRANSDUC_2"/>
    <property type="match status" value="1"/>
</dbReference>
<comment type="caution">
    <text evidence="8">The sequence shown here is derived from an EMBL/GenBank/DDBJ whole genome shotgun (WGS) entry which is preliminary data.</text>
</comment>
<evidence type="ECO:0000256" key="1">
    <source>
        <dbReference type="ARBA" id="ARBA00004370"/>
    </source>
</evidence>
<evidence type="ECO:0000256" key="2">
    <source>
        <dbReference type="ARBA" id="ARBA00022481"/>
    </source>
</evidence>
<dbReference type="Pfam" id="PF05227">
    <property type="entry name" value="CHASE3"/>
    <property type="match status" value="1"/>
</dbReference>
<sequence length="629" mass="65891">MTVARRLLLAFGAVVLVLLTVAGVSLYSAYRLQAAEQASARAQQALVASSGMLQDMLGMQAGVRGFLLSGDERFLATWETGRKTFDQHWSQARQFAQGDEEQERRLDLMKTRRTEFEEVATPMMSQRRSIATGQGYMADLVGEFMNGMDQAAMDNFRAVHAEFDKAQGVLLATSSATTESTRSANMAVLFTGPLLAVGLALALGVWIARSVSRQLGGEPEQAAQAVREIAQGNLGVELAGHRGARDDSLMAAMAGMRDQLVRTVGEVRRNAEGVATASAQIAQGNQDLSRRTEQQASSLQETAAAMDELGSTVRHNADNAQQANQLAQGASEVAVRGGTVVAQVVDTMRGIEDSSKKIADIIGVIDGIAFQTNILALNAAVEAARAGEAGRGFAVVAGEVRSLAQRSAEAAKQIKNLITESVQRVGMGSDLADEAGRTMEEVVTAIKRVTDLVGEISHASQEQSQGVSQVAEAVTQMDRATQQNAALVEESAAAAESLSQQAQRLVEAVAVFRLAAGDMALAAAGAGTRMAPAPSRPALPALPARAAAVPAVRPAAPEQPAAPAAVAPTATATGWDGSERRSPTRASNVTRPDFQRQAPRDAGAPAAAAGTASRTSTGTDDEDGEWTSF</sequence>
<comment type="subcellular location">
    <subcellularLocation>
        <location evidence="1">Membrane</location>
    </subcellularLocation>
</comment>
<accession>A0A848FA89</accession>
<reference evidence="8 9" key="1">
    <citation type="submission" date="2020-04" db="EMBL/GenBank/DDBJ databases">
        <title>Azohydromonas sp. isolated from soil.</title>
        <authorList>
            <person name="Dahal R.H."/>
        </authorList>
    </citation>
    <scope>NUCLEOTIDE SEQUENCE [LARGE SCALE GENOMIC DNA]</scope>
    <source>
        <strain evidence="8 9">G-1-1-14</strain>
    </source>
</reference>
<evidence type="ECO:0000313" key="9">
    <source>
        <dbReference type="Proteomes" id="UP000574067"/>
    </source>
</evidence>
<keyword evidence="9" id="KW-1185">Reference proteome</keyword>
<feature type="compositionally biased region" description="Acidic residues" evidence="6">
    <location>
        <begin position="619"/>
        <end position="629"/>
    </location>
</feature>
<dbReference type="GO" id="GO:0005886">
    <property type="term" value="C:plasma membrane"/>
    <property type="evidence" value="ECO:0007669"/>
    <property type="project" value="TreeGrafter"/>
</dbReference>
<keyword evidence="5" id="KW-0175">Coiled coil</keyword>
<dbReference type="InterPro" id="IPR007891">
    <property type="entry name" value="CHASE3"/>
</dbReference>
<feature type="region of interest" description="Disordered" evidence="6">
    <location>
        <begin position="553"/>
        <end position="629"/>
    </location>
</feature>
<proteinExistence type="inferred from homology"/>
<dbReference type="FunFam" id="1.10.287.950:FF:000001">
    <property type="entry name" value="Methyl-accepting chemotaxis sensory transducer"/>
    <property type="match status" value="1"/>
</dbReference>
<dbReference type="GO" id="GO:0007165">
    <property type="term" value="P:signal transduction"/>
    <property type="evidence" value="ECO:0007669"/>
    <property type="project" value="UniProtKB-KW"/>
</dbReference>
<evidence type="ECO:0000313" key="8">
    <source>
        <dbReference type="EMBL" id="NML15243.1"/>
    </source>
</evidence>
<evidence type="ECO:0000259" key="7">
    <source>
        <dbReference type="PROSITE" id="PS50111"/>
    </source>
</evidence>
<dbReference type="SMART" id="SM00283">
    <property type="entry name" value="MA"/>
    <property type="match status" value="1"/>
</dbReference>
<dbReference type="CDD" id="cd11386">
    <property type="entry name" value="MCP_signal"/>
    <property type="match status" value="1"/>
</dbReference>
<keyword evidence="4" id="KW-0807">Transducer</keyword>
<evidence type="ECO:0000256" key="5">
    <source>
        <dbReference type="SAM" id="Coils"/>
    </source>
</evidence>
<evidence type="ECO:0000256" key="6">
    <source>
        <dbReference type="SAM" id="MobiDB-lite"/>
    </source>
</evidence>
<feature type="domain" description="Methyl-accepting transducer" evidence="7">
    <location>
        <begin position="270"/>
        <end position="499"/>
    </location>
</feature>
<dbReference type="Pfam" id="PF00015">
    <property type="entry name" value="MCPsignal"/>
    <property type="match status" value="1"/>
</dbReference>
<dbReference type="PRINTS" id="PR00260">
    <property type="entry name" value="CHEMTRNSDUCR"/>
</dbReference>
<dbReference type="InterPro" id="IPR051310">
    <property type="entry name" value="MCP_chemotaxis"/>
</dbReference>
<feature type="region of interest" description="Disordered" evidence="6">
    <location>
        <begin position="282"/>
        <end position="302"/>
    </location>
</feature>
<dbReference type="GO" id="GO:0004888">
    <property type="term" value="F:transmembrane signaling receptor activity"/>
    <property type="evidence" value="ECO:0007669"/>
    <property type="project" value="InterPro"/>
</dbReference>
<protein>
    <submittedName>
        <fullName evidence="8">Chemotaxis protein</fullName>
    </submittedName>
</protein>